<dbReference type="OMA" id="YKHMVGH"/>
<dbReference type="RefSeq" id="XP_016640989.1">
    <property type="nucleotide sequence ID" value="XM_016789162.1"/>
</dbReference>
<dbReference type="PRINTS" id="PR00420">
    <property type="entry name" value="RNGMNOXGNASE"/>
</dbReference>
<feature type="domain" description="FAD-binding" evidence="7">
    <location>
        <begin position="8"/>
        <end position="345"/>
    </location>
</feature>
<reference evidence="8 9" key="1">
    <citation type="journal article" date="2014" name="Genome Announc.">
        <title>Draft genome sequence of the pathogenic fungus Scedosporium apiospermum.</title>
        <authorList>
            <person name="Vandeputte P."/>
            <person name="Ghamrawi S."/>
            <person name="Rechenmann M."/>
            <person name="Iltis A."/>
            <person name="Giraud S."/>
            <person name="Fleury M."/>
            <person name="Thornton C."/>
            <person name="Delhaes L."/>
            <person name="Meyer W."/>
            <person name="Papon N."/>
            <person name="Bouchara J.P."/>
        </authorList>
    </citation>
    <scope>NUCLEOTIDE SEQUENCE [LARGE SCALE GENOMIC DNA]</scope>
    <source>
        <strain evidence="8 9">IHEM 14462</strain>
    </source>
</reference>
<evidence type="ECO:0000256" key="2">
    <source>
        <dbReference type="ARBA" id="ARBA00022630"/>
    </source>
</evidence>
<dbReference type="VEuPathDB" id="FungiDB:SAPIO_CDS7272"/>
<dbReference type="SUPFAM" id="SSF51905">
    <property type="entry name" value="FAD/NAD(P)-binding domain"/>
    <property type="match status" value="1"/>
</dbReference>
<comment type="caution">
    <text evidence="8">The sequence shown here is derived from an EMBL/GenBank/DDBJ whole genome shotgun (WGS) entry which is preliminary data.</text>
</comment>
<dbReference type="OrthoDB" id="1878542at2759"/>
<evidence type="ECO:0000256" key="5">
    <source>
        <dbReference type="ARBA" id="ARBA00023033"/>
    </source>
</evidence>
<keyword evidence="3" id="KW-0274">FAD</keyword>
<dbReference type="GeneID" id="27726344"/>
<dbReference type="InterPro" id="IPR002938">
    <property type="entry name" value="FAD-bd"/>
</dbReference>
<protein>
    <recommendedName>
        <fullName evidence="7">FAD-binding domain-containing protein</fullName>
    </recommendedName>
</protein>
<evidence type="ECO:0000256" key="4">
    <source>
        <dbReference type="ARBA" id="ARBA00023002"/>
    </source>
</evidence>
<dbReference type="PANTHER" id="PTHR13789:SF147">
    <property type="entry name" value="PUTATIVE (AFU_ORTHOLOGUE AFUA_2G01950)-RELATED"/>
    <property type="match status" value="1"/>
</dbReference>
<evidence type="ECO:0000256" key="6">
    <source>
        <dbReference type="SAM" id="MobiDB-lite"/>
    </source>
</evidence>
<name>A0A084G1H8_PSEDA</name>
<accession>A0A084G1H8</accession>
<keyword evidence="5" id="KW-0503">Monooxygenase</keyword>
<keyword evidence="4" id="KW-0560">Oxidoreductase</keyword>
<dbReference type="HOGENOM" id="CLU_009665_19_3_1"/>
<dbReference type="AlphaFoldDB" id="A0A084G1H8"/>
<dbReference type="FunFam" id="3.50.50.60:FF:000115">
    <property type="entry name" value="Salicylate hydroxylase, putative"/>
    <property type="match status" value="1"/>
</dbReference>
<comment type="similarity">
    <text evidence="1">Belongs to the paxM FAD-dependent monooxygenase family.</text>
</comment>
<dbReference type="GO" id="GO:0071949">
    <property type="term" value="F:FAD binding"/>
    <property type="evidence" value="ECO:0007669"/>
    <property type="project" value="InterPro"/>
</dbReference>
<feature type="region of interest" description="Disordered" evidence="6">
    <location>
        <begin position="444"/>
        <end position="492"/>
    </location>
</feature>
<keyword evidence="2" id="KW-0285">Flavoprotein</keyword>
<organism evidence="8 9">
    <name type="scientific">Pseudallescheria apiosperma</name>
    <name type="common">Scedosporium apiospermum</name>
    <dbReference type="NCBI Taxonomy" id="563466"/>
    <lineage>
        <taxon>Eukaryota</taxon>
        <taxon>Fungi</taxon>
        <taxon>Dikarya</taxon>
        <taxon>Ascomycota</taxon>
        <taxon>Pezizomycotina</taxon>
        <taxon>Sordariomycetes</taxon>
        <taxon>Hypocreomycetidae</taxon>
        <taxon>Microascales</taxon>
        <taxon>Microascaceae</taxon>
        <taxon>Scedosporium</taxon>
    </lineage>
</organism>
<evidence type="ECO:0000256" key="1">
    <source>
        <dbReference type="ARBA" id="ARBA00007992"/>
    </source>
</evidence>
<evidence type="ECO:0000259" key="7">
    <source>
        <dbReference type="Pfam" id="PF01494"/>
    </source>
</evidence>
<sequence length="492" mass="53180">MSSPFDLRIAVIGAGMGGLGTALSLAKKGFKNISVYETASNLGFVGAGIQMAPNMVRILDRLGCWQDILKDSTIVRGSSIRQGSTNEELSRVPMPNIEELYGYPHCAGHRSSLAGGIYEACKKESSIKFHLATPLIEVTSFTPEPTFRVQPRGAEPYTVRADVLLACDGIKSLTRTAVLAAANAVGEEAETEQAAYRIMLKREDMEGDPDLKALIDSDYVVRWIGEKRHIIAYPVADKTIYNLSTTQPDKNFASAPSATYTTRGDKSVMLDVFGDFCPLVQKMLNLVPEGEVCEWRLRMHKQLPTWTHGSVALLGDACHPTLPHLSQGAAMAIEDGAVVAEALSLIPDTKPETIARCLKVFELSRKDWCTQLVDLAYFSGRTLHLGEGKAKEERDRQFAEAKANGGEAAVPDKWASPEVQRMIYSNDCVANLRKEFDELFAKTGESGDGAVQNGTNGEPKGKGGAVPGSAPVVSLKKAKTDNTGQNGTVEVA</sequence>
<dbReference type="SUPFAM" id="SSF54373">
    <property type="entry name" value="FAD-linked reductases, C-terminal domain"/>
    <property type="match status" value="1"/>
</dbReference>
<feature type="compositionally biased region" description="Polar residues" evidence="6">
    <location>
        <begin position="481"/>
        <end position="492"/>
    </location>
</feature>
<dbReference type="GO" id="GO:0004497">
    <property type="term" value="F:monooxygenase activity"/>
    <property type="evidence" value="ECO:0007669"/>
    <property type="project" value="UniProtKB-KW"/>
</dbReference>
<dbReference type="InterPro" id="IPR050493">
    <property type="entry name" value="FAD-dep_Monooxygenase_BioMet"/>
</dbReference>
<dbReference type="PANTHER" id="PTHR13789">
    <property type="entry name" value="MONOOXYGENASE"/>
    <property type="match status" value="1"/>
</dbReference>
<evidence type="ECO:0000313" key="8">
    <source>
        <dbReference type="EMBL" id="KEZ41190.1"/>
    </source>
</evidence>
<dbReference type="EMBL" id="JOWA01000110">
    <property type="protein sequence ID" value="KEZ41190.1"/>
    <property type="molecule type" value="Genomic_DNA"/>
</dbReference>
<gene>
    <name evidence="8" type="ORF">SAPIO_CDS7272</name>
</gene>
<dbReference type="Pfam" id="PF01494">
    <property type="entry name" value="FAD_binding_3"/>
    <property type="match status" value="1"/>
</dbReference>
<dbReference type="Gene3D" id="3.50.50.60">
    <property type="entry name" value="FAD/NAD(P)-binding domain"/>
    <property type="match status" value="1"/>
</dbReference>
<keyword evidence="9" id="KW-1185">Reference proteome</keyword>
<proteinExistence type="inferred from homology"/>
<dbReference type="Proteomes" id="UP000028545">
    <property type="component" value="Unassembled WGS sequence"/>
</dbReference>
<evidence type="ECO:0000256" key="3">
    <source>
        <dbReference type="ARBA" id="ARBA00022827"/>
    </source>
</evidence>
<dbReference type="KEGG" id="sapo:SAPIO_CDS7272"/>
<evidence type="ECO:0000313" key="9">
    <source>
        <dbReference type="Proteomes" id="UP000028545"/>
    </source>
</evidence>
<dbReference type="InterPro" id="IPR036188">
    <property type="entry name" value="FAD/NAD-bd_sf"/>
</dbReference>